<protein>
    <submittedName>
        <fullName evidence="10 11">Echinoid, putative</fullName>
    </submittedName>
</protein>
<feature type="region of interest" description="Disordered" evidence="6">
    <location>
        <begin position="929"/>
        <end position="950"/>
    </location>
</feature>
<evidence type="ECO:0000256" key="5">
    <source>
        <dbReference type="ARBA" id="ARBA00023319"/>
    </source>
</evidence>
<reference evidence="11" key="3">
    <citation type="submission" date="2021-02" db="UniProtKB">
        <authorList>
            <consortium name="EnsemblMetazoa"/>
        </authorList>
    </citation>
    <scope>IDENTIFICATION</scope>
    <source>
        <strain evidence="11">USDA</strain>
    </source>
</reference>
<dbReference type="OrthoDB" id="5857426at2759"/>
<dbReference type="InterPro" id="IPR003599">
    <property type="entry name" value="Ig_sub"/>
</dbReference>
<feature type="domain" description="Ig-like" evidence="8">
    <location>
        <begin position="141"/>
        <end position="219"/>
    </location>
</feature>
<dbReference type="eggNOG" id="KOG3515">
    <property type="taxonomic scope" value="Eukaryota"/>
</dbReference>
<dbReference type="VEuPathDB" id="VectorBase:PHUM153960"/>
<dbReference type="FunCoup" id="E0VFB0">
    <property type="interactions" value="111"/>
</dbReference>
<feature type="domain" description="Ig-like" evidence="8">
    <location>
        <begin position="423"/>
        <end position="531"/>
    </location>
</feature>
<evidence type="ECO:0000256" key="1">
    <source>
        <dbReference type="ARBA" id="ARBA00004479"/>
    </source>
</evidence>
<evidence type="ECO:0000259" key="9">
    <source>
        <dbReference type="PROSITE" id="PS50853"/>
    </source>
</evidence>
<sequence length="1169" mass="129725">MNTSYERDNGIFECRVKASGTGRELHSQSYSLTVLTPPEPPKISPGENPVTTEGKKMELVCSSVGGSPEPYIKWYREGNVHPLESVVKKANGKEDVTRAVLELTPTKEDDGAVFKCVVWNRAMGDESKMEASVTLSVNYFPRVEVGPENPLRIERDGTATLECKVDAKPKVTSVRWMRNGRFVSTSLTHTIHRVGTVDSGKYTCSADNGLGQTGEAEILLDVLYPPQVTIETAPGMARHREAEEGETLTVKCNVTSNPPPYNVEWLKEGHPDSRQTGDVLRLSSITAESAGTYICRAVNILTPYGTPKRRTERMGNATMTLLVRHKPGLAHISPERPIAAEGTGVTLTCSANPPGWPPPQYRWWRDLDIANPSSSPQTVLATGAKYTIPSAHLGSEGRYHCQATNEMGQGISHSVILQVHQPPRIVAKLQPHVTKKSGDGDFSVRCGAQGKPKPSVKWLKDGKEISSQQDNYDILNDESDGRNSVYTVQSTLKFIGKGRPEGNQLVAADRGVYSCVFENEVKRAESSMHLRIEHEPIVLHQYNKVAYDLHETAEVICRVQAYPRPEFQWSLVGNSAPLTTSSGVDSHYDISTTAENNDVYVSVLRISNIQENDYGEYTCRIANALGSLKKGIRLQPKGPPDFPTKLKAVRMGHNFVTLSWTPGFDGGIHNTKYFVAYKRVGEEDSNNCFANSVTYHSNKGRNDGWQEYDCQSYNPCNITSLEQHHSYRFKVKAYNTKGNSNYSEEELASTKVDRIPAPQRVTYDPESHTLSINVDATCLMLLGQVEVTNRPDDSDWRFLETLPITYSGGNPTISEATIFSMVARAKTHDYKASGRSLGPDNPDDDGLLLEANTQQTITPRVRVKLCLKASPEVCGDYTEAEIGPSIVKEASAIGKSTLIVIVVICIISILFIGLLIMFCRCRKNQNKKQQSKDYEMETSVRPSIVQQPPPPYYSATGLENKALEHSMDLALDDTTKNAIYAQQNGYGYQNGPQIPHNGGDWVNMGYNENSYSNSNNGGSVNSQDSLWQMKMVAANNANNDQHHMDRQGTYGYDPLTHGGYGTVDDYASYPHLTSETPDHDYGSRTSNNPSRNEYVSDPYGPVHKPKKHLTPHLESPYRDVSGLPDPYMENMDMEDPKPQHMSLSFDESLESGYSTPNSRNRRIIREIIV</sequence>
<feature type="region of interest" description="Disordered" evidence="6">
    <location>
        <begin position="1066"/>
        <end position="1142"/>
    </location>
</feature>
<dbReference type="EnsemblMetazoa" id="PHUM153960-RA">
    <property type="protein sequence ID" value="PHUM153960-PA"/>
    <property type="gene ID" value="PHUM153960"/>
</dbReference>
<dbReference type="AlphaFoldDB" id="E0VFB0"/>
<feature type="domain" description="Ig-like" evidence="8">
    <location>
        <begin position="41"/>
        <end position="136"/>
    </location>
</feature>
<dbReference type="SUPFAM" id="SSF49265">
    <property type="entry name" value="Fibronectin type III"/>
    <property type="match status" value="1"/>
</dbReference>
<dbReference type="InterPro" id="IPR036116">
    <property type="entry name" value="FN3_sf"/>
</dbReference>
<dbReference type="InterPro" id="IPR003598">
    <property type="entry name" value="Ig_sub2"/>
</dbReference>
<reference evidence="10" key="2">
    <citation type="submission" date="2007-04" db="EMBL/GenBank/DDBJ databases">
        <title>The genome of the human body louse.</title>
        <authorList>
            <consortium name="The Human Body Louse Genome Consortium"/>
            <person name="Kirkness E."/>
            <person name="Walenz B."/>
            <person name="Hass B."/>
            <person name="Bruggner R."/>
            <person name="Strausberg R."/>
        </authorList>
    </citation>
    <scope>NUCLEOTIDE SEQUENCE</scope>
    <source>
        <strain evidence="10">USDA</strain>
    </source>
</reference>
<dbReference type="InterPro" id="IPR036179">
    <property type="entry name" value="Ig-like_dom_sf"/>
</dbReference>
<dbReference type="KEGG" id="phu:Phum_PHUM153960"/>
<gene>
    <name evidence="11" type="primary">8236456</name>
    <name evidence="10" type="ORF">Phum_PHUM153960</name>
</gene>
<dbReference type="CDD" id="cd00096">
    <property type="entry name" value="Ig"/>
    <property type="match status" value="3"/>
</dbReference>
<evidence type="ECO:0000256" key="3">
    <source>
        <dbReference type="ARBA" id="ARBA00023157"/>
    </source>
</evidence>
<dbReference type="GO" id="GO:0005886">
    <property type="term" value="C:plasma membrane"/>
    <property type="evidence" value="ECO:0007669"/>
    <property type="project" value="TreeGrafter"/>
</dbReference>
<dbReference type="Pfam" id="PF00041">
    <property type="entry name" value="fn3"/>
    <property type="match status" value="1"/>
</dbReference>
<proteinExistence type="predicted"/>
<evidence type="ECO:0000256" key="2">
    <source>
        <dbReference type="ARBA" id="ARBA00023136"/>
    </source>
</evidence>
<organism>
    <name type="scientific">Pediculus humanus subsp. corporis</name>
    <name type="common">Body louse</name>
    <dbReference type="NCBI Taxonomy" id="121224"/>
    <lineage>
        <taxon>Eukaryota</taxon>
        <taxon>Metazoa</taxon>
        <taxon>Ecdysozoa</taxon>
        <taxon>Arthropoda</taxon>
        <taxon>Hexapoda</taxon>
        <taxon>Insecta</taxon>
        <taxon>Pterygota</taxon>
        <taxon>Neoptera</taxon>
        <taxon>Paraneoptera</taxon>
        <taxon>Psocodea</taxon>
        <taxon>Troctomorpha</taxon>
        <taxon>Phthiraptera</taxon>
        <taxon>Anoplura</taxon>
        <taxon>Pediculidae</taxon>
        <taxon>Pediculus</taxon>
    </lineage>
</organism>
<keyword evidence="3" id="KW-1015">Disulfide bond</keyword>
<dbReference type="GeneID" id="8236456"/>
<dbReference type="SMART" id="SM00408">
    <property type="entry name" value="IGc2"/>
    <property type="match status" value="6"/>
</dbReference>
<dbReference type="Pfam" id="PF13895">
    <property type="entry name" value="Ig_2"/>
    <property type="match status" value="1"/>
</dbReference>
<dbReference type="PANTHER" id="PTHR11640:SF134">
    <property type="entry name" value="ECHINOID, ISOFORM A-RELATED"/>
    <property type="match status" value="1"/>
</dbReference>
<keyword evidence="4" id="KW-0325">Glycoprotein</keyword>
<dbReference type="InterPro" id="IPR051275">
    <property type="entry name" value="Cell_adhesion_signaling"/>
</dbReference>
<feature type="compositionally biased region" description="Polar residues" evidence="6">
    <location>
        <begin position="1083"/>
        <end position="1093"/>
    </location>
</feature>
<dbReference type="PROSITE" id="PS50853">
    <property type="entry name" value="FN3"/>
    <property type="match status" value="1"/>
</dbReference>
<keyword evidence="7" id="KW-0812">Transmembrane</keyword>
<dbReference type="Proteomes" id="UP000009046">
    <property type="component" value="Unassembled WGS sequence"/>
</dbReference>
<keyword evidence="7" id="KW-1133">Transmembrane helix</keyword>
<dbReference type="GO" id="GO:0050839">
    <property type="term" value="F:cell adhesion molecule binding"/>
    <property type="evidence" value="ECO:0007669"/>
    <property type="project" value="TreeGrafter"/>
</dbReference>
<dbReference type="CTD" id="8236456"/>
<dbReference type="CDD" id="cd00063">
    <property type="entry name" value="FN3"/>
    <property type="match status" value="1"/>
</dbReference>
<feature type="transmembrane region" description="Helical" evidence="7">
    <location>
        <begin position="898"/>
        <end position="919"/>
    </location>
</feature>
<evidence type="ECO:0000313" key="11">
    <source>
        <dbReference type="EnsemblMetazoa" id="PHUM153960-PA"/>
    </source>
</evidence>
<dbReference type="EMBL" id="AAZO01001795">
    <property type="status" value="NOT_ANNOTATED_CDS"/>
    <property type="molecule type" value="Genomic_DNA"/>
</dbReference>
<dbReference type="PANTHER" id="PTHR11640">
    <property type="entry name" value="NEPHRIN"/>
    <property type="match status" value="1"/>
</dbReference>
<evidence type="ECO:0000313" key="10">
    <source>
        <dbReference type="EMBL" id="EEB12066.1"/>
    </source>
</evidence>
<dbReference type="InterPro" id="IPR003961">
    <property type="entry name" value="FN3_dom"/>
</dbReference>
<keyword evidence="2 7" id="KW-0472">Membrane</keyword>
<dbReference type="InterPro" id="IPR013783">
    <property type="entry name" value="Ig-like_fold"/>
</dbReference>
<dbReference type="InParanoid" id="E0VFB0"/>
<keyword evidence="5" id="KW-0393">Immunoglobulin domain</keyword>
<dbReference type="Gene3D" id="2.60.40.10">
    <property type="entry name" value="Immunoglobulins"/>
    <property type="match status" value="7"/>
</dbReference>
<evidence type="ECO:0000256" key="4">
    <source>
        <dbReference type="ARBA" id="ARBA00023180"/>
    </source>
</evidence>
<dbReference type="GO" id="GO:0005911">
    <property type="term" value="C:cell-cell junction"/>
    <property type="evidence" value="ECO:0007669"/>
    <property type="project" value="TreeGrafter"/>
</dbReference>
<keyword evidence="12" id="KW-1185">Reference proteome</keyword>
<accession>E0VFB0</accession>
<feature type="domain" description="Fibronectin type-III" evidence="9">
    <location>
        <begin position="642"/>
        <end position="753"/>
    </location>
</feature>
<dbReference type="OMA" id="TKNESCR"/>
<dbReference type="SMART" id="SM00409">
    <property type="entry name" value="IG"/>
    <property type="match status" value="6"/>
</dbReference>
<evidence type="ECO:0000259" key="8">
    <source>
        <dbReference type="PROSITE" id="PS50835"/>
    </source>
</evidence>
<evidence type="ECO:0000256" key="6">
    <source>
        <dbReference type="SAM" id="MobiDB-lite"/>
    </source>
</evidence>
<name>E0VFB0_PEDHC</name>
<dbReference type="PROSITE" id="PS50835">
    <property type="entry name" value="IG_LIKE"/>
    <property type="match status" value="6"/>
</dbReference>
<dbReference type="SMART" id="SM00060">
    <property type="entry name" value="FN3"/>
    <property type="match status" value="1"/>
</dbReference>
<dbReference type="Pfam" id="PF13927">
    <property type="entry name" value="Ig_3"/>
    <property type="match status" value="5"/>
</dbReference>
<feature type="domain" description="Ig-like" evidence="8">
    <location>
        <begin position="327"/>
        <end position="412"/>
    </location>
</feature>
<dbReference type="EMBL" id="DS235110">
    <property type="protein sequence ID" value="EEB12066.1"/>
    <property type="molecule type" value="Genomic_DNA"/>
</dbReference>
<dbReference type="GO" id="GO:0098609">
    <property type="term" value="P:cell-cell adhesion"/>
    <property type="evidence" value="ECO:0007669"/>
    <property type="project" value="TreeGrafter"/>
</dbReference>
<dbReference type="RefSeq" id="XP_002424804.1">
    <property type="nucleotide sequence ID" value="XM_002424759.1"/>
</dbReference>
<dbReference type="HOGENOM" id="CLU_004622_0_0_1"/>
<reference evidence="10" key="1">
    <citation type="submission" date="2007-04" db="EMBL/GenBank/DDBJ databases">
        <title>Annotation of Pediculus humanus corporis strain USDA.</title>
        <authorList>
            <person name="Kirkness E."/>
            <person name="Hannick L."/>
            <person name="Hass B."/>
            <person name="Bruggner R."/>
            <person name="Lawson D."/>
            <person name="Bidwell S."/>
            <person name="Joardar V."/>
            <person name="Caler E."/>
            <person name="Walenz B."/>
            <person name="Inman J."/>
            <person name="Schobel S."/>
            <person name="Galinsky K."/>
            <person name="Amedeo P."/>
            <person name="Strausberg R."/>
        </authorList>
    </citation>
    <scope>NUCLEOTIDE SEQUENCE</scope>
    <source>
        <strain evidence="10">USDA</strain>
    </source>
</reference>
<dbReference type="InterPro" id="IPR007110">
    <property type="entry name" value="Ig-like_dom"/>
</dbReference>
<dbReference type="SUPFAM" id="SSF48726">
    <property type="entry name" value="Immunoglobulin"/>
    <property type="match status" value="6"/>
</dbReference>
<feature type="domain" description="Ig-like" evidence="8">
    <location>
        <begin position="226"/>
        <end position="320"/>
    </location>
</feature>
<comment type="subcellular location">
    <subcellularLocation>
        <location evidence="1">Membrane</location>
        <topology evidence="1">Single-pass type I membrane protein</topology>
    </subcellularLocation>
</comment>
<evidence type="ECO:0000256" key="7">
    <source>
        <dbReference type="SAM" id="Phobius"/>
    </source>
</evidence>
<feature type="domain" description="Ig-like" evidence="8">
    <location>
        <begin position="536"/>
        <end position="635"/>
    </location>
</feature>
<evidence type="ECO:0000313" key="12">
    <source>
        <dbReference type="Proteomes" id="UP000009046"/>
    </source>
</evidence>